<reference evidence="5 6" key="1">
    <citation type="submission" date="2019-02" db="EMBL/GenBank/DDBJ databases">
        <title>Deep-cultivation of Planctomycetes and their phenomic and genomic characterization uncovers novel biology.</title>
        <authorList>
            <person name="Wiegand S."/>
            <person name="Jogler M."/>
            <person name="Boedeker C."/>
            <person name="Pinto D."/>
            <person name="Vollmers J."/>
            <person name="Rivas-Marin E."/>
            <person name="Kohn T."/>
            <person name="Peeters S.H."/>
            <person name="Heuer A."/>
            <person name="Rast P."/>
            <person name="Oberbeckmann S."/>
            <person name="Bunk B."/>
            <person name="Jeske O."/>
            <person name="Meyerdierks A."/>
            <person name="Storesund J.E."/>
            <person name="Kallscheuer N."/>
            <person name="Luecker S."/>
            <person name="Lage O.M."/>
            <person name="Pohl T."/>
            <person name="Merkel B.J."/>
            <person name="Hornburger P."/>
            <person name="Mueller R.-W."/>
            <person name="Bruemmer F."/>
            <person name="Labrenz M."/>
            <person name="Spormann A.M."/>
            <person name="Op Den Camp H."/>
            <person name="Overmann J."/>
            <person name="Amann R."/>
            <person name="Jetten M.S.M."/>
            <person name="Mascher T."/>
            <person name="Medema M.H."/>
            <person name="Devos D.P."/>
            <person name="Kaster A.-K."/>
            <person name="Ovreas L."/>
            <person name="Rohde M."/>
            <person name="Galperin M.Y."/>
            <person name="Jogler C."/>
        </authorList>
    </citation>
    <scope>NUCLEOTIDE SEQUENCE [LARGE SCALE GENOMIC DNA]</scope>
    <source>
        <strain evidence="5 6">Poly41</strain>
    </source>
</reference>
<protein>
    <submittedName>
        <fullName evidence="5">Beta-xylosidase</fullName>
        <ecNumber evidence="5">3.2.1.37</ecNumber>
    </submittedName>
</protein>
<dbReference type="AlphaFoldDB" id="A0A5C6DNN3"/>
<organism evidence="5 6">
    <name type="scientific">Novipirellula artificiosorum</name>
    <dbReference type="NCBI Taxonomy" id="2528016"/>
    <lineage>
        <taxon>Bacteria</taxon>
        <taxon>Pseudomonadati</taxon>
        <taxon>Planctomycetota</taxon>
        <taxon>Planctomycetia</taxon>
        <taxon>Pirellulales</taxon>
        <taxon>Pirellulaceae</taxon>
        <taxon>Novipirellula</taxon>
    </lineage>
</organism>
<evidence type="ECO:0000256" key="3">
    <source>
        <dbReference type="ARBA" id="ARBA00023295"/>
    </source>
</evidence>
<dbReference type="PANTHER" id="PTHR12631:SF10">
    <property type="entry name" value="BETA-XYLOSIDASE-LIKE PROTEIN-RELATED"/>
    <property type="match status" value="1"/>
</dbReference>
<proteinExistence type="inferred from homology"/>
<accession>A0A5C6DNN3</accession>
<dbReference type="InterPro" id="IPR049166">
    <property type="entry name" value="GH39_cat"/>
</dbReference>
<dbReference type="Gene3D" id="3.20.20.80">
    <property type="entry name" value="Glycosidases"/>
    <property type="match status" value="1"/>
</dbReference>
<dbReference type="PANTHER" id="PTHR12631">
    <property type="entry name" value="ALPHA-L-IDURONIDASE"/>
    <property type="match status" value="1"/>
</dbReference>
<keyword evidence="3 5" id="KW-0326">Glycosidase</keyword>
<sequence length="526" mass="58890">MVCIACPLPAQSTTLAMVVKDPSVDNRGKVTISIDIDSDLGKLNEFWSVFPVTIQAPFKDKQKHGELRKLYPVAKYINCVRFLGGKDLTKDDYFRGIDEDGMAICDFSEAIELLNGIRECGFTPWIVLDNVPAAMSAESTQNKYGNTEPPANPTVWTSYVRQLIQTLVDRFGRDEVSGWRFRVGTEPDLSPGHWSGTKEEYLRHYDHTVAAVLDVLPNADIGPGNILDPVKHKKRGWGIEIVDHCATGTNHATGKIGSPMAFFASSYYTSVGVTDERFDNVVETMRARLRQYPQFAEVPVEIHEFGILTENGKLIAGEGTEFGGSWMAHMAKKILDLRVGRVYQWHWNTTKAGALPIPVTHVLRMLEQMVGETRLSAITSQKNELDDIGCIATRSDEHIDLLIFRHLATRDNGQPVSASVVIHGAKPNEQLWTIMRGSLIDRAHSGFMHEMEADRERIRKELGEDADPYSVAIKVMMRHGEKYKAMTGLSSLDEFPELSRNDDGTLQFDLELSGHNVVHLHLTKTK</sequence>
<comment type="caution">
    <text evidence="5">The sequence shown here is derived from an EMBL/GenBank/DDBJ whole genome shotgun (WGS) entry which is preliminary data.</text>
</comment>
<dbReference type="GO" id="GO:0009044">
    <property type="term" value="F:xylan 1,4-beta-xylosidase activity"/>
    <property type="evidence" value="ECO:0007669"/>
    <property type="project" value="UniProtKB-EC"/>
</dbReference>
<evidence type="ECO:0000259" key="4">
    <source>
        <dbReference type="Pfam" id="PF01229"/>
    </source>
</evidence>
<dbReference type="Proteomes" id="UP000319143">
    <property type="component" value="Unassembled WGS sequence"/>
</dbReference>
<dbReference type="InterPro" id="IPR017853">
    <property type="entry name" value="GH"/>
</dbReference>
<dbReference type="InterPro" id="IPR051923">
    <property type="entry name" value="Glycosyl_Hydrolase_39"/>
</dbReference>
<gene>
    <name evidence="5" type="primary">xynB_3</name>
    <name evidence="5" type="ORF">Poly41_28040</name>
</gene>
<dbReference type="SUPFAM" id="SSF51445">
    <property type="entry name" value="(Trans)glycosidases"/>
    <property type="match status" value="1"/>
</dbReference>
<feature type="domain" description="Glycosyl hydrolases family 39 N-terminal catalytic" evidence="4">
    <location>
        <begin position="31"/>
        <end position="304"/>
    </location>
</feature>
<evidence type="ECO:0000256" key="1">
    <source>
        <dbReference type="ARBA" id="ARBA00008875"/>
    </source>
</evidence>
<name>A0A5C6DNN3_9BACT</name>
<evidence type="ECO:0000256" key="2">
    <source>
        <dbReference type="ARBA" id="ARBA00022801"/>
    </source>
</evidence>
<comment type="similarity">
    <text evidence="1">Belongs to the glycosyl hydrolase 39 family.</text>
</comment>
<dbReference type="EC" id="3.2.1.37" evidence="5"/>
<evidence type="ECO:0000313" key="6">
    <source>
        <dbReference type="Proteomes" id="UP000319143"/>
    </source>
</evidence>
<dbReference type="Pfam" id="PF01229">
    <property type="entry name" value="Glyco_hydro_39"/>
    <property type="match status" value="1"/>
</dbReference>
<keyword evidence="6" id="KW-1185">Reference proteome</keyword>
<dbReference type="EMBL" id="SJPV01000004">
    <property type="protein sequence ID" value="TWU38328.1"/>
    <property type="molecule type" value="Genomic_DNA"/>
</dbReference>
<keyword evidence="2 5" id="KW-0378">Hydrolase</keyword>
<evidence type="ECO:0000313" key="5">
    <source>
        <dbReference type="EMBL" id="TWU38328.1"/>
    </source>
</evidence>